<proteinExistence type="predicted"/>
<reference evidence="1" key="1">
    <citation type="submission" date="2021-02" db="EMBL/GenBank/DDBJ databases">
        <authorList>
            <person name="Nowell W R."/>
        </authorList>
    </citation>
    <scope>NUCLEOTIDE SEQUENCE</scope>
</reference>
<comment type="caution">
    <text evidence="1">The sequence shown here is derived from an EMBL/GenBank/DDBJ whole genome shotgun (WGS) entry which is preliminary data.</text>
</comment>
<sequence>MNNSETNQTNNNLSALRVDVAAIIDVLKVTVDKLVQR</sequence>
<dbReference type="EMBL" id="CAJNOU010005598">
    <property type="protein sequence ID" value="CAF1483216.1"/>
    <property type="molecule type" value="Genomic_DNA"/>
</dbReference>
<dbReference type="Proteomes" id="UP000663889">
    <property type="component" value="Unassembled WGS sequence"/>
</dbReference>
<protein>
    <submittedName>
        <fullName evidence="1">Uncharacterized protein</fullName>
    </submittedName>
</protein>
<dbReference type="AlphaFoldDB" id="A0A815RVR4"/>
<organism evidence="1 2">
    <name type="scientific">Rotaria sordida</name>
    <dbReference type="NCBI Taxonomy" id="392033"/>
    <lineage>
        <taxon>Eukaryota</taxon>
        <taxon>Metazoa</taxon>
        <taxon>Spiralia</taxon>
        <taxon>Gnathifera</taxon>
        <taxon>Rotifera</taxon>
        <taxon>Eurotatoria</taxon>
        <taxon>Bdelloidea</taxon>
        <taxon>Philodinida</taxon>
        <taxon>Philodinidae</taxon>
        <taxon>Rotaria</taxon>
    </lineage>
</organism>
<name>A0A815RVR4_9BILA</name>
<evidence type="ECO:0000313" key="2">
    <source>
        <dbReference type="Proteomes" id="UP000663889"/>
    </source>
</evidence>
<accession>A0A815RVR4</accession>
<evidence type="ECO:0000313" key="1">
    <source>
        <dbReference type="EMBL" id="CAF1483216.1"/>
    </source>
</evidence>
<gene>
    <name evidence="1" type="ORF">SEV965_LOCUS35207</name>
</gene>